<dbReference type="Pfam" id="PF12537">
    <property type="entry name" value="GPHR_N"/>
    <property type="match status" value="1"/>
</dbReference>
<proteinExistence type="predicted"/>
<accession>A0A0D7BLA3</accession>
<name>A0A0D7BLA3_9AGAR</name>
<feature type="transmembrane region" description="Helical" evidence="5">
    <location>
        <begin position="188"/>
        <end position="212"/>
    </location>
</feature>
<dbReference type="PANTHER" id="PTHR15948">
    <property type="entry name" value="G-PROTEIN COUPLED RECEPTOR 89-RELATED"/>
    <property type="match status" value="1"/>
</dbReference>
<gene>
    <name evidence="8" type="ORF">CYLTODRAFT_429727</name>
</gene>
<feature type="transmembrane region" description="Helical" evidence="5">
    <location>
        <begin position="378"/>
        <end position="395"/>
    </location>
</feature>
<dbReference type="GO" id="GO:0016020">
    <property type="term" value="C:membrane"/>
    <property type="evidence" value="ECO:0007669"/>
    <property type="project" value="UniProtKB-SubCell"/>
</dbReference>
<dbReference type="Proteomes" id="UP000054007">
    <property type="component" value="Unassembled WGS sequence"/>
</dbReference>
<feature type="domain" description="Abscisic acid G-protein coupled receptor-like" evidence="6">
    <location>
        <begin position="301"/>
        <end position="481"/>
    </location>
</feature>
<dbReference type="Pfam" id="PF12430">
    <property type="entry name" value="ABA_GPCR"/>
    <property type="match status" value="1"/>
</dbReference>
<evidence type="ECO:0000256" key="1">
    <source>
        <dbReference type="ARBA" id="ARBA00004141"/>
    </source>
</evidence>
<protein>
    <recommendedName>
        <fullName evidence="10">G protein-coupled receptor 89</fullName>
    </recommendedName>
</protein>
<evidence type="ECO:0000256" key="2">
    <source>
        <dbReference type="ARBA" id="ARBA00022692"/>
    </source>
</evidence>
<feature type="domain" description="Golgi pH regulator conserved" evidence="7">
    <location>
        <begin position="179"/>
        <end position="245"/>
    </location>
</feature>
<evidence type="ECO:0000313" key="9">
    <source>
        <dbReference type="Proteomes" id="UP000054007"/>
    </source>
</evidence>
<feature type="transmembrane region" description="Helical" evidence="5">
    <location>
        <begin position="316"/>
        <end position="334"/>
    </location>
</feature>
<feature type="transmembrane region" description="Helical" evidence="5">
    <location>
        <begin position="153"/>
        <end position="176"/>
    </location>
</feature>
<evidence type="ECO:0008006" key="10">
    <source>
        <dbReference type="Google" id="ProtNLM"/>
    </source>
</evidence>
<evidence type="ECO:0000313" key="8">
    <source>
        <dbReference type="EMBL" id="KIY71005.1"/>
    </source>
</evidence>
<dbReference type="InterPro" id="IPR015672">
    <property type="entry name" value="GPHR/GTG"/>
</dbReference>
<sequence length="490" mass="53532">MWPESALLFGIRGLLFVTSRKYVQGYLYSDLQELSSPSVEDGGEYIELQQSSLPAPTTASTHRSTSQSVIPSTIFSLCFSECCMMFLLLMFQASNAFDSSLACRVRLLNWRISLWTLLTVIILVIPLSSSILLTTGLSISSAEPGRIITPKSLLALVSVAATLVLLSSIPLPAALAPTSFLAAAIARLIVIGTVLLGLLTGFGAMNSIWLHFVAAKPTQPTDRDLDVSVSALARVRDDLAQRKDAYNRRQDPTQNSTWYKRVASSLGGDDDAQEIRGLEALEYQMGLQLEEQRHARDAAKHERTVYGRMFRLTGRIFAVYCVFRSISAIFNLVFPRTRRTASDGYNYPDLAAEIAAYLLALVSSDITFEQISLASRQLGLLFVGFIILSSIRLVLRGVTRALRVTSRNLGASMMVLFLAQLMGLYLLATVVQLRTSFPPAPTAQGENLFATMPAFEVFGSLFDLAYLIAAASHGAVLWGKRTFVEGGGGN</sequence>
<keyword evidence="3 5" id="KW-1133">Transmembrane helix</keyword>
<keyword evidence="9" id="KW-1185">Reference proteome</keyword>
<dbReference type="EMBL" id="KN880460">
    <property type="protein sequence ID" value="KIY71005.1"/>
    <property type="molecule type" value="Genomic_DNA"/>
</dbReference>
<dbReference type="InterPro" id="IPR022535">
    <property type="entry name" value="Golgi_pH-regulator_cons_dom"/>
</dbReference>
<dbReference type="InterPro" id="IPR025969">
    <property type="entry name" value="ABA_GPCR_dom"/>
</dbReference>
<feature type="transmembrane region" description="Helical" evidence="5">
    <location>
        <begin position="112"/>
        <end position="133"/>
    </location>
</feature>
<dbReference type="OrthoDB" id="264392at2759"/>
<evidence type="ECO:0000256" key="3">
    <source>
        <dbReference type="ARBA" id="ARBA00022989"/>
    </source>
</evidence>
<feature type="transmembrane region" description="Helical" evidence="5">
    <location>
        <begin position="448"/>
        <end position="471"/>
    </location>
</feature>
<comment type="subcellular location">
    <subcellularLocation>
        <location evidence="1">Membrane</location>
        <topology evidence="1">Multi-pass membrane protein</topology>
    </subcellularLocation>
</comment>
<evidence type="ECO:0000256" key="4">
    <source>
        <dbReference type="ARBA" id="ARBA00023136"/>
    </source>
</evidence>
<keyword evidence="2 5" id="KW-0812">Transmembrane</keyword>
<organism evidence="8 9">
    <name type="scientific">Cylindrobasidium torrendii FP15055 ss-10</name>
    <dbReference type="NCBI Taxonomy" id="1314674"/>
    <lineage>
        <taxon>Eukaryota</taxon>
        <taxon>Fungi</taxon>
        <taxon>Dikarya</taxon>
        <taxon>Basidiomycota</taxon>
        <taxon>Agaricomycotina</taxon>
        <taxon>Agaricomycetes</taxon>
        <taxon>Agaricomycetidae</taxon>
        <taxon>Agaricales</taxon>
        <taxon>Marasmiineae</taxon>
        <taxon>Physalacriaceae</taxon>
        <taxon>Cylindrobasidium</taxon>
    </lineage>
</organism>
<evidence type="ECO:0000259" key="7">
    <source>
        <dbReference type="Pfam" id="PF12537"/>
    </source>
</evidence>
<evidence type="ECO:0000256" key="5">
    <source>
        <dbReference type="SAM" id="Phobius"/>
    </source>
</evidence>
<reference evidence="8 9" key="1">
    <citation type="journal article" date="2015" name="Fungal Genet. Biol.">
        <title>Evolution of novel wood decay mechanisms in Agaricales revealed by the genome sequences of Fistulina hepatica and Cylindrobasidium torrendii.</title>
        <authorList>
            <person name="Floudas D."/>
            <person name="Held B.W."/>
            <person name="Riley R."/>
            <person name="Nagy L.G."/>
            <person name="Koehler G."/>
            <person name="Ransdell A.S."/>
            <person name="Younus H."/>
            <person name="Chow J."/>
            <person name="Chiniquy J."/>
            <person name="Lipzen A."/>
            <person name="Tritt A."/>
            <person name="Sun H."/>
            <person name="Haridas S."/>
            <person name="LaButti K."/>
            <person name="Ohm R.A."/>
            <person name="Kues U."/>
            <person name="Blanchette R.A."/>
            <person name="Grigoriev I.V."/>
            <person name="Minto R.E."/>
            <person name="Hibbett D.S."/>
        </authorList>
    </citation>
    <scope>NUCLEOTIDE SEQUENCE [LARGE SCALE GENOMIC DNA]</scope>
    <source>
        <strain evidence="8 9">FP15055 ss-10</strain>
    </source>
</reference>
<feature type="transmembrane region" description="Helical" evidence="5">
    <location>
        <begin position="346"/>
        <end position="366"/>
    </location>
</feature>
<dbReference type="PANTHER" id="PTHR15948:SF0">
    <property type="entry name" value="GOLGI PH REGULATOR A-RELATED"/>
    <property type="match status" value="1"/>
</dbReference>
<feature type="transmembrane region" description="Helical" evidence="5">
    <location>
        <begin position="407"/>
        <end position="428"/>
    </location>
</feature>
<dbReference type="AlphaFoldDB" id="A0A0D7BLA3"/>
<evidence type="ECO:0000259" key="6">
    <source>
        <dbReference type="Pfam" id="PF12430"/>
    </source>
</evidence>
<keyword evidence="4 5" id="KW-0472">Membrane</keyword>
<feature type="transmembrane region" description="Helical" evidence="5">
    <location>
        <begin position="69"/>
        <end position="91"/>
    </location>
</feature>